<comment type="caution">
    <text evidence="1">The sequence shown here is derived from an EMBL/GenBank/DDBJ whole genome shotgun (WGS) entry which is preliminary data.</text>
</comment>
<dbReference type="AlphaFoldDB" id="A0A9N9I778"/>
<dbReference type="EMBL" id="CAJVPY010011002">
    <property type="protein sequence ID" value="CAG8723526.1"/>
    <property type="molecule type" value="Genomic_DNA"/>
</dbReference>
<keyword evidence="2" id="KW-1185">Reference proteome</keyword>
<gene>
    <name evidence="1" type="ORF">DERYTH_LOCUS14509</name>
</gene>
<evidence type="ECO:0000313" key="2">
    <source>
        <dbReference type="Proteomes" id="UP000789405"/>
    </source>
</evidence>
<sequence>MSQLRSNILYSCKVREAYKCKREVHQLHVAKPIIPNEHIELKNKNNRNISSNKYKENDEITNKDIEIIYQDNEAETEKNHENQFENEEDYIFSSSEWNNDFSFAGCTIHPADNKNAKWPLDSLYILELEPSLFLDNNQIFTNTK</sequence>
<dbReference type="OrthoDB" id="2438994at2759"/>
<accession>A0A9N9I778</accession>
<proteinExistence type="predicted"/>
<name>A0A9N9I778_9GLOM</name>
<protein>
    <submittedName>
        <fullName evidence="1">11213_t:CDS:1</fullName>
    </submittedName>
</protein>
<reference evidence="1" key="1">
    <citation type="submission" date="2021-06" db="EMBL/GenBank/DDBJ databases">
        <authorList>
            <person name="Kallberg Y."/>
            <person name="Tangrot J."/>
            <person name="Rosling A."/>
        </authorList>
    </citation>
    <scope>NUCLEOTIDE SEQUENCE</scope>
    <source>
        <strain evidence="1">MA453B</strain>
    </source>
</reference>
<evidence type="ECO:0000313" key="1">
    <source>
        <dbReference type="EMBL" id="CAG8723526.1"/>
    </source>
</evidence>
<organism evidence="1 2">
    <name type="scientific">Dentiscutata erythropus</name>
    <dbReference type="NCBI Taxonomy" id="1348616"/>
    <lineage>
        <taxon>Eukaryota</taxon>
        <taxon>Fungi</taxon>
        <taxon>Fungi incertae sedis</taxon>
        <taxon>Mucoromycota</taxon>
        <taxon>Glomeromycotina</taxon>
        <taxon>Glomeromycetes</taxon>
        <taxon>Diversisporales</taxon>
        <taxon>Gigasporaceae</taxon>
        <taxon>Dentiscutata</taxon>
    </lineage>
</organism>
<dbReference type="Proteomes" id="UP000789405">
    <property type="component" value="Unassembled WGS sequence"/>
</dbReference>